<dbReference type="InterPro" id="IPR005107">
    <property type="entry name" value="CO_DH_flav_C"/>
</dbReference>
<dbReference type="GO" id="GO:0071949">
    <property type="term" value="F:FAD binding"/>
    <property type="evidence" value="ECO:0007669"/>
    <property type="project" value="InterPro"/>
</dbReference>
<dbReference type="InterPro" id="IPR002346">
    <property type="entry name" value="Mopterin_DH_FAD-bd"/>
</dbReference>
<protein>
    <submittedName>
        <fullName evidence="5">Xanthine dehydrogenase</fullName>
    </submittedName>
</protein>
<dbReference type="Gene3D" id="3.30.390.50">
    <property type="entry name" value="CO dehydrogenase flavoprotein, C-terminal domain"/>
    <property type="match status" value="1"/>
</dbReference>
<dbReference type="Proteomes" id="UP000622860">
    <property type="component" value="Unassembled WGS sequence"/>
</dbReference>
<dbReference type="InterPro" id="IPR051312">
    <property type="entry name" value="Diverse_Substr_Oxidored"/>
</dbReference>
<evidence type="ECO:0000256" key="1">
    <source>
        <dbReference type="ARBA" id="ARBA00022630"/>
    </source>
</evidence>
<organism evidence="5 6">
    <name type="scientific">Virgibacillus oceani</name>
    <dbReference type="NCBI Taxonomy" id="1479511"/>
    <lineage>
        <taxon>Bacteria</taxon>
        <taxon>Bacillati</taxon>
        <taxon>Bacillota</taxon>
        <taxon>Bacilli</taxon>
        <taxon>Bacillales</taxon>
        <taxon>Bacillaceae</taxon>
        <taxon>Virgibacillus</taxon>
    </lineage>
</organism>
<dbReference type="SUPFAM" id="SSF55447">
    <property type="entry name" value="CO dehydrogenase flavoprotein C-terminal domain-like"/>
    <property type="match status" value="1"/>
</dbReference>
<proteinExistence type="predicted"/>
<dbReference type="GO" id="GO:0016491">
    <property type="term" value="F:oxidoreductase activity"/>
    <property type="evidence" value="ECO:0007669"/>
    <property type="project" value="UniProtKB-KW"/>
</dbReference>
<accession>A0A917M1T3</accession>
<dbReference type="EMBL" id="BMFR01000006">
    <property type="protein sequence ID" value="GGG73897.1"/>
    <property type="molecule type" value="Genomic_DNA"/>
</dbReference>
<dbReference type="Gene3D" id="3.30.465.10">
    <property type="match status" value="1"/>
</dbReference>
<dbReference type="PANTHER" id="PTHR42659">
    <property type="entry name" value="XANTHINE DEHYDROGENASE SUBUNIT C-RELATED"/>
    <property type="match status" value="1"/>
</dbReference>
<keyword evidence="3" id="KW-0560">Oxidoreductase</keyword>
<dbReference type="InterPro" id="IPR016166">
    <property type="entry name" value="FAD-bd_PCMH"/>
</dbReference>
<dbReference type="Gene3D" id="3.30.43.10">
    <property type="entry name" value="Uridine Diphospho-n-acetylenolpyruvylglucosamine Reductase, domain 2"/>
    <property type="match status" value="1"/>
</dbReference>
<name>A0A917M1T3_9BACI</name>
<feature type="domain" description="FAD-binding PCMH-type" evidence="4">
    <location>
        <begin position="1"/>
        <end position="175"/>
    </location>
</feature>
<dbReference type="SUPFAM" id="SSF56176">
    <property type="entry name" value="FAD-binding/transporter-associated domain-like"/>
    <property type="match status" value="1"/>
</dbReference>
<dbReference type="RefSeq" id="WP_188455065.1">
    <property type="nucleotide sequence ID" value="NZ_BMFR01000006.1"/>
</dbReference>
<dbReference type="InterPro" id="IPR016167">
    <property type="entry name" value="FAD-bd_PCMH_sub1"/>
</dbReference>
<dbReference type="Pfam" id="PF00941">
    <property type="entry name" value="FAD_binding_5"/>
    <property type="match status" value="1"/>
</dbReference>
<evidence type="ECO:0000256" key="2">
    <source>
        <dbReference type="ARBA" id="ARBA00022827"/>
    </source>
</evidence>
<sequence>MIPIDFEYYRPSTIIKAVQLYQDLTGNQKQTIFYGGGTEIISRARMNEISPNAVIDLKNIPECNVLKKDTETITIGATVSLTQIADSAVFPLLTNVARSIAFRTARNKITIGGNLTGDIIYREALLPFLLTESEAVIAGREGTRQVVISGNGIKLNEGEFIVQLVTNNKFAQYRHINHKTTKQSKVNYPIVSIASILVDDQIRVAFSGVCAYPFRLNQIEEALNDVTNSPGKRIQAAIDLLPAPILHDAQASSEYREFVLKQALQQLLDNFEGVS</sequence>
<evidence type="ECO:0000313" key="5">
    <source>
        <dbReference type="EMBL" id="GGG73897.1"/>
    </source>
</evidence>
<evidence type="ECO:0000259" key="4">
    <source>
        <dbReference type="PROSITE" id="PS51387"/>
    </source>
</evidence>
<dbReference type="InterPro" id="IPR016169">
    <property type="entry name" value="FAD-bd_PCMH_sub2"/>
</dbReference>
<dbReference type="InterPro" id="IPR036683">
    <property type="entry name" value="CO_DH_flav_C_dom_sf"/>
</dbReference>
<keyword evidence="2" id="KW-0274">FAD</keyword>
<dbReference type="SMART" id="SM01092">
    <property type="entry name" value="CO_deh_flav_C"/>
    <property type="match status" value="1"/>
</dbReference>
<reference evidence="5" key="2">
    <citation type="submission" date="2020-09" db="EMBL/GenBank/DDBJ databases">
        <authorList>
            <person name="Sun Q."/>
            <person name="Zhou Y."/>
        </authorList>
    </citation>
    <scope>NUCLEOTIDE SEQUENCE</scope>
    <source>
        <strain evidence="5">CGMCC 1.12754</strain>
    </source>
</reference>
<keyword evidence="1" id="KW-0285">Flavoprotein</keyword>
<dbReference type="InterPro" id="IPR036318">
    <property type="entry name" value="FAD-bd_PCMH-like_sf"/>
</dbReference>
<comment type="caution">
    <text evidence="5">The sequence shown here is derived from an EMBL/GenBank/DDBJ whole genome shotgun (WGS) entry which is preliminary data.</text>
</comment>
<gene>
    <name evidence="5" type="ORF">GCM10011398_18040</name>
</gene>
<dbReference type="PANTHER" id="PTHR42659:SF2">
    <property type="entry name" value="XANTHINE DEHYDROGENASE SUBUNIT C-RELATED"/>
    <property type="match status" value="1"/>
</dbReference>
<dbReference type="AlphaFoldDB" id="A0A917M1T3"/>
<reference evidence="5" key="1">
    <citation type="journal article" date="2014" name="Int. J. Syst. Evol. Microbiol.">
        <title>Complete genome sequence of Corynebacterium casei LMG S-19264T (=DSM 44701T), isolated from a smear-ripened cheese.</title>
        <authorList>
            <consortium name="US DOE Joint Genome Institute (JGI-PGF)"/>
            <person name="Walter F."/>
            <person name="Albersmeier A."/>
            <person name="Kalinowski J."/>
            <person name="Ruckert C."/>
        </authorList>
    </citation>
    <scope>NUCLEOTIDE SEQUENCE</scope>
    <source>
        <strain evidence="5">CGMCC 1.12754</strain>
    </source>
</reference>
<evidence type="ECO:0000256" key="3">
    <source>
        <dbReference type="ARBA" id="ARBA00023002"/>
    </source>
</evidence>
<dbReference type="PROSITE" id="PS51387">
    <property type="entry name" value="FAD_PCMH"/>
    <property type="match status" value="1"/>
</dbReference>
<keyword evidence="6" id="KW-1185">Reference proteome</keyword>
<evidence type="ECO:0000313" key="6">
    <source>
        <dbReference type="Proteomes" id="UP000622860"/>
    </source>
</evidence>